<protein>
    <submittedName>
        <fullName evidence="2">Uncharacterized protein</fullName>
    </submittedName>
</protein>
<keyword evidence="1" id="KW-0732">Signal</keyword>
<evidence type="ECO:0000256" key="1">
    <source>
        <dbReference type="SAM" id="SignalP"/>
    </source>
</evidence>
<dbReference type="Proteomes" id="UP001189429">
    <property type="component" value="Unassembled WGS sequence"/>
</dbReference>
<name>A0ABN9PA80_9DINO</name>
<dbReference type="EMBL" id="CAUYUJ010000286">
    <property type="protein sequence ID" value="CAK0789700.1"/>
    <property type="molecule type" value="Genomic_DNA"/>
</dbReference>
<evidence type="ECO:0000313" key="2">
    <source>
        <dbReference type="EMBL" id="CAK0789700.1"/>
    </source>
</evidence>
<keyword evidence="3" id="KW-1185">Reference proteome</keyword>
<feature type="non-terminal residue" evidence="2">
    <location>
        <position position="1"/>
    </location>
</feature>
<gene>
    <name evidence="2" type="ORF">PCOR1329_LOCUS1197</name>
</gene>
<accession>A0ABN9PA80</accession>
<comment type="caution">
    <text evidence="2">The sequence shown here is derived from an EMBL/GenBank/DDBJ whole genome shotgun (WGS) entry which is preliminary data.</text>
</comment>
<feature type="non-terminal residue" evidence="2">
    <location>
        <position position="180"/>
    </location>
</feature>
<reference evidence="2" key="1">
    <citation type="submission" date="2023-10" db="EMBL/GenBank/DDBJ databases">
        <authorList>
            <person name="Chen Y."/>
            <person name="Shah S."/>
            <person name="Dougan E. K."/>
            <person name="Thang M."/>
            <person name="Chan C."/>
        </authorList>
    </citation>
    <scope>NUCLEOTIDE SEQUENCE [LARGE SCALE GENOMIC DNA]</scope>
</reference>
<organism evidence="2 3">
    <name type="scientific">Prorocentrum cordatum</name>
    <dbReference type="NCBI Taxonomy" id="2364126"/>
    <lineage>
        <taxon>Eukaryota</taxon>
        <taxon>Sar</taxon>
        <taxon>Alveolata</taxon>
        <taxon>Dinophyceae</taxon>
        <taxon>Prorocentrales</taxon>
        <taxon>Prorocentraceae</taxon>
        <taxon>Prorocentrum</taxon>
    </lineage>
</organism>
<proteinExistence type="predicted"/>
<feature type="chain" id="PRO_5047122477" evidence="1">
    <location>
        <begin position="23"/>
        <end position="180"/>
    </location>
</feature>
<feature type="signal peptide" evidence="1">
    <location>
        <begin position="1"/>
        <end position="22"/>
    </location>
</feature>
<sequence length="180" mass="20095">RSLLASAGFAALLSRQFIAAWAQGPQKIPVPKWLNDEGQEVFNDIEAEENYFGNVACEHREKLLKLMSQQSANAGKDAPEYRARTLLGIALCEYRKGNFAMSLKRWESTISELNMPSEDVMMQNPSTAPIGLMKQAAAAMTKMEVYQAGTALRRAGEIMDRNLRKTLKSIHKQFSQQGKA</sequence>
<evidence type="ECO:0000313" key="3">
    <source>
        <dbReference type="Proteomes" id="UP001189429"/>
    </source>
</evidence>